<organism evidence="2 3">
    <name type="scientific">Fusarium equiseti</name>
    <name type="common">Fusarium scirpi</name>
    <dbReference type="NCBI Taxonomy" id="61235"/>
    <lineage>
        <taxon>Eukaryota</taxon>
        <taxon>Fungi</taxon>
        <taxon>Dikarya</taxon>
        <taxon>Ascomycota</taxon>
        <taxon>Pezizomycotina</taxon>
        <taxon>Sordariomycetes</taxon>
        <taxon>Hypocreomycetidae</taxon>
        <taxon>Hypocreales</taxon>
        <taxon>Nectriaceae</taxon>
        <taxon>Fusarium</taxon>
        <taxon>Fusarium incarnatum-equiseti species complex</taxon>
    </lineage>
</organism>
<evidence type="ECO:0000259" key="1">
    <source>
        <dbReference type="PROSITE" id="PS51858"/>
    </source>
</evidence>
<accession>A0ABQ8R649</accession>
<sequence length="309" mass="33554">MALALGYLFYKLANYGNNTTVPGTKALDPSPPDFQPGRKQQNKSVIADGDASITCGQRDVYIATRVVYGDAGDGLVGRIGKYALMYEDVLLTAGLSLFSRVPDPKHHWVVLVGDYDHQLQADGDGKQLWNYYINERFVDNQGWTKYKLGVTEFNDVAIRNAAAKAMNEMPEGYNFVSNNCQHFALRLLDKILRDGRLKLQTSDTFSGAYALSTCPASWGLVQLLPHQYALAAAAAGTMGINAMGNTQQEQTEGGVGADDPVRAIHVGGNNVTINGPHGDVTTAAAEHIEALDRAVTIMMENTPVWTKAK</sequence>
<feature type="domain" description="PPPDE" evidence="1">
    <location>
        <begin position="80"/>
        <end position="200"/>
    </location>
</feature>
<gene>
    <name evidence="2" type="ORF">NW768_008045</name>
</gene>
<comment type="caution">
    <text evidence="2">The sequence shown here is derived from an EMBL/GenBank/DDBJ whole genome shotgun (WGS) entry which is preliminary data.</text>
</comment>
<reference evidence="2" key="1">
    <citation type="submission" date="2022-09" db="EMBL/GenBank/DDBJ databases">
        <title>Fusarium specimens isolated from Avocado Roots.</title>
        <authorList>
            <person name="Stajich J."/>
            <person name="Roper C."/>
            <person name="Heimlech-Rivalta G."/>
        </authorList>
    </citation>
    <scope>NUCLEOTIDE SEQUENCE</scope>
    <source>
        <strain evidence="2">CF00095</strain>
    </source>
</reference>
<dbReference type="PROSITE" id="PS51858">
    <property type="entry name" value="PPPDE"/>
    <property type="match status" value="1"/>
</dbReference>
<dbReference type="EMBL" id="JAOQBH010000012">
    <property type="protein sequence ID" value="KAJ4127772.1"/>
    <property type="molecule type" value="Genomic_DNA"/>
</dbReference>
<evidence type="ECO:0000313" key="3">
    <source>
        <dbReference type="Proteomes" id="UP001152024"/>
    </source>
</evidence>
<keyword evidence="3" id="KW-1185">Reference proteome</keyword>
<evidence type="ECO:0000313" key="2">
    <source>
        <dbReference type="EMBL" id="KAJ4127772.1"/>
    </source>
</evidence>
<dbReference type="InterPro" id="IPR008580">
    <property type="entry name" value="PPPDE_dom"/>
</dbReference>
<name>A0ABQ8R649_FUSEQ</name>
<proteinExistence type="predicted"/>
<protein>
    <recommendedName>
        <fullName evidence="1">PPPDE domain-containing protein</fullName>
    </recommendedName>
</protein>
<dbReference type="Proteomes" id="UP001152024">
    <property type="component" value="Unassembled WGS sequence"/>
</dbReference>